<dbReference type="InterPro" id="IPR003661">
    <property type="entry name" value="HisK_dim/P_dom"/>
</dbReference>
<keyword evidence="14" id="KW-1185">Reference proteome</keyword>
<evidence type="ECO:0000256" key="7">
    <source>
        <dbReference type="ARBA" id="ARBA00022777"/>
    </source>
</evidence>
<keyword evidence="8" id="KW-0067">ATP-binding</keyword>
<dbReference type="GO" id="GO:0000156">
    <property type="term" value="F:phosphorelay response regulator activity"/>
    <property type="evidence" value="ECO:0007669"/>
    <property type="project" value="TreeGrafter"/>
</dbReference>
<dbReference type="GO" id="GO:0000155">
    <property type="term" value="F:phosphorelay sensor kinase activity"/>
    <property type="evidence" value="ECO:0007669"/>
    <property type="project" value="InterPro"/>
</dbReference>
<dbReference type="PANTHER" id="PTHR42878">
    <property type="entry name" value="TWO-COMPONENT HISTIDINE KINASE"/>
    <property type="match status" value="1"/>
</dbReference>
<dbReference type="Pfam" id="PF02518">
    <property type="entry name" value="HATPase_c"/>
    <property type="match status" value="1"/>
</dbReference>
<sequence>MAASKHERRRPRPEGFARFFTKQLLLFVACALLVIVVDLALYIVIVFQESNANFNTGSPASLVRTVDEQLARTDDGTFSLEEEASLQLASKGAWGLLVDESGTTIWSQNLPADVPRSYSLNDIAIASHYAAIADYPAFFWDRSDGLLIVGLPKGEFWTMSLTYPVSTMRNLPLYILTIFAVDVGILFLLYALSRRRTQNAVGPIADALDKLSEGKSAQVDLKGDLQGIGRQITETSALIEQKDAARANWIRGVSHDIRTPLSMILGYADGIAQDEEAPDDARARARIIRAQGLRIKDLVTDLNTASLLDYAAQPLNLERVRLSKLLRTVIAAHMNAQLDDAHPVGLHVDERAADAMVLGDERLLTRVVENALANARLHNEAGCRIRVSLALLNREANCAVIRIADDGAGVTRDELAALEARLARSRTARSAAGSYGEEHGLGLALADRIVRAHGGSLSLESEPAHGFTVKLMLLITEPKAGSAT</sequence>
<dbReference type="InterPro" id="IPR004358">
    <property type="entry name" value="Sig_transdc_His_kin-like_C"/>
</dbReference>
<dbReference type="SUPFAM" id="SSF55874">
    <property type="entry name" value="ATPase domain of HSP90 chaperone/DNA topoisomerase II/histidine kinase"/>
    <property type="match status" value="1"/>
</dbReference>
<keyword evidence="9" id="KW-0902">Two-component regulatory system</keyword>
<dbReference type="PROSITE" id="PS50109">
    <property type="entry name" value="HIS_KIN"/>
    <property type="match status" value="1"/>
</dbReference>
<evidence type="ECO:0000313" key="14">
    <source>
        <dbReference type="Proteomes" id="UP000278632"/>
    </source>
</evidence>
<dbReference type="EMBL" id="QICD01000039">
    <property type="protein sequence ID" value="RNL38447.1"/>
    <property type="molecule type" value="Genomic_DNA"/>
</dbReference>
<dbReference type="RefSeq" id="WP_123193086.1">
    <property type="nucleotide sequence ID" value="NZ_QICD01000039.1"/>
</dbReference>
<evidence type="ECO:0000256" key="9">
    <source>
        <dbReference type="ARBA" id="ARBA00023012"/>
    </source>
</evidence>
<dbReference type="Proteomes" id="UP000278632">
    <property type="component" value="Unassembled WGS sequence"/>
</dbReference>
<dbReference type="PANTHER" id="PTHR42878:SF7">
    <property type="entry name" value="SENSOR HISTIDINE KINASE GLRK"/>
    <property type="match status" value="1"/>
</dbReference>
<evidence type="ECO:0000313" key="13">
    <source>
        <dbReference type="EMBL" id="RNL38447.1"/>
    </source>
</evidence>
<feature type="transmembrane region" description="Helical" evidence="11">
    <location>
        <begin position="171"/>
        <end position="192"/>
    </location>
</feature>
<dbReference type="InterPro" id="IPR050351">
    <property type="entry name" value="BphY/WalK/GraS-like"/>
</dbReference>
<evidence type="ECO:0000256" key="3">
    <source>
        <dbReference type="ARBA" id="ARBA00012438"/>
    </source>
</evidence>
<gene>
    <name evidence="13" type="ORF">DMP08_11835</name>
</gene>
<feature type="domain" description="Histidine kinase" evidence="12">
    <location>
        <begin position="252"/>
        <end position="477"/>
    </location>
</feature>
<dbReference type="CDD" id="cd00082">
    <property type="entry name" value="HisKA"/>
    <property type="match status" value="1"/>
</dbReference>
<evidence type="ECO:0000256" key="2">
    <source>
        <dbReference type="ARBA" id="ARBA00004236"/>
    </source>
</evidence>
<evidence type="ECO:0000256" key="4">
    <source>
        <dbReference type="ARBA" id="ARBA00022553"/>
    </source>
</evidence>
<accession>A0A3N0AU70</accession>
<dbReference type="Pfam" id="PF00512">
    <property type="entry name" value="HisKA"/>
    <property type="match status" value="1"/>
</dbReference>
<dbReference type="InterPro" id="IPR036890">
    <property type="entry name" value="HATPase_C_sf"/>
</dbReference>
<keyword evidence="5" id="KW-0808">Transferase</keyword>
<keyword evidence="7 13" id="KW-0418">Kinase</keyword>
<keyword evidence="11" id="KW-0472">Membrane</keyword>
<comment type="caution">
    <text evidence="13">The sequence shown here is derived from an EMBL/GenBank/DDBJ whole genome shotgun (WGS) entry which is preliminary data.</text>
</comment>
<dbReference type="CDD" id="cd00075">
    <property type="entry name" value="HATPase"/>
    <property type="match status" value="1"/>
</dbReference>
<dbReference type="SMART" id="SM00388">
    <property type="entry name" value="HisKA"/>
    <property type="match status" value="1"/>
</dbReference>
<evidence type="ECO:0000256" key="10">
    <source>
        <dbReference type="ARBA" id="ARBA00039401"/>
    </source>
</evidence>
<dbReference type="InterPro" id="IPR005467">
    <property type="entry name" value="His_kinase_dom"/>
</dbReference>
<dbReference type="PRINTS" id="PR00344">
    <property type="entry name" value="BCTRLSENSOR"/>
</dbReference>
<dbReference type="GO" id="GO:0007234">
    <property type="term" value="P:osmosensory signaling via phosphorelay pathway"/>
    <property type="evidence" value="ECO:0007669"/>
    <property type="project" value="TreeGrafter"/>
</dbReference>
<proteinExistence type="predicted"/>
<dbReference type="AlphaFoldDB" id="A0A3N0AU70"/>
<evidence type="ECO:0000259" key="12">
    <source>
        <dbReference type="PROSITE" id="PS50109"/>
    </source>
</evidence>
<dbReference type="Gene3D" id="3.30.565.10">
    <property type="entry name" value="Histidine kinase-like ATPase, C-terminal domain"/>
    <property type="match status" value="1"/>
</dbReference>
<dbReference type="GO" id="GO:0005886">
    <property type="term" value="C:plasma membrane"/>
    <property type="evidence" value="ECO:0007669"/>
    <property type="project" value="UniProtKB-SubCell"/>
</dbReference>
<dbReference type="EC" id="2.7.13.3" evidence="3"/>
<comment type="catalytic activity">
    <reaction evidence="1">
        <text>ATP + protein L-histidine = ADP + protein N-phospho-L-histidine.</text>
        <dbReference type="EC" id="2.7.13.3"/>
    </reaction>
</comment>
<reference evidence="14" key="1">
    <citation type="submission" date="2018-05" db="EMBL/GenBank/DDBJ databases">
        <title>Genome Sequencing of selected type strains of the family Eggerthellaceae.</title>
        <authorList>
            <person name="Danylec N."/>
            <person name="Stoll D.A."/>
            <person name="Doetsch A."/>
            <person name="Huch M."/>
        </authorList>
    </citation>
    <scope>NUCLEOTIDE SEQUENCE [LARGE SCALE GENOMIC DNA]</scope>
    <source>
        <strain evidence="14">DSM 16106</strain>
    </source>
</reference>
<keyword evidence="11" id="KW-1133">Transmembrane helix</keyword>
<dbReference type="SUPFAM" id="SSF47384">
    <property type="entry name" value="Homodimeric domain of signal transducing histidine kinase"/>
    <property type="match status" value="1"/>
</dbReference>
<feature type="transmembrane region" description="Helical" evidence="11">
    <location>
        <begin position="24"/>
        <end position="47"/>
    </location>
</feature>
<dbReference type="InterPro" id="IPR036097">
    <property type="entry name" value="HisK_dim/P_sf"/>
</dbReference>
<keyword evidence="6" id="KW-0547">Nucleotide-binding</keyword>
<dbReference type="OrthoDB" id="9757990at2"/>
<evidence type="ECO:0000256" key="6">
    <source>
        <dbReference type="ARBA" id="ARBA00022741"/>
    </source>
</evidence>
<dbReference type="SMART" id="SM00387">
    <property type="entry name" value="HATPase_c"/>
    <property type="match status" value="1"/>
</dbReference>
<evidence type="ECO:0000256" key="5">
    <source>
        <dbReference type="ARBA" id="ARBA00022679"/>
    </source>
</evidence>
<evidence type="ECO:0000256" key="1">
    <source>
        <dbReference type="ARBA" id="ARBA00000085"/>
    </source>
</evidence>
<dbReference type="GO" id="GO:0005524">
    <property type="term" value="F:ATP binding"/>
    <property type="evidence" value="ECO:0007669"/>
    <property type="project" value="UniProtKB-KW"/>
</dbReference>
<comment type="subcellular location">
    <subcellularLocation>
        <location evidence="2">Cell membrane</location>
    </subcellularLocation>
</comment>
<keyword evidence="11" id="KW-0812">Transmembrane</keyword>
<dbReference type="Gene3D" id="1.10.287.130">
    <property type="match status" value="1"/>
</dbReference>
<name>A0A3N0AU70_9ACTN</name>
<protein>
    <recommendedName>
        <fullName evidence="10">Sensor-like histidine kinase SenX3</fullName>
        <ecNumber evidence="3">2.7.13.3</ecNumber>
    </recommendedName>
</protein>
<evidence type="ECO:0000256" key="11">
    <source>
        <dbReference type="SAM" id="Phobius"/>
    </source>
</evidence>
<keyword evidence="4" id="KW-0597">Phosphoprotein</keyword>
<dbReference type="InterPro" id="IPR003594">
    <property type="entry name" value="HATPase_dom"/>
</dbReference>
<organism evidence="13 14">
    <name type="scientific">Paraeggerthella hongkongensis</name>
    <dbReference type="NCBI Taxonomy" id="230658"/>
    <lineage>
        <taxon>Bacteria</taxon>
        <taxon>Bacillati</taxon>
        <taxon>Actinomycetota</taxon>
        <taxon>Coriobacteriia</taxon>
        <taxon>Eggerthellales</taxon>
        <taxon>Eggerthellaceae</taxon>
        <taxon>Paraeggerthella</taxon>
    </lineage>
</organism>
<dbReference type="GO" id="GO:0030295">
    <property type="term" value="F:protein kinase activator activity"/>
    <property type="evidence" value="ECO:0007669"/>
    <property type="project" value="TreeGrafter"/>
</dbReference>
<evidence type="ECO:0000256" key="8">
    <source>
        <dbReference type="ARBA" id="ARBA00022840"/>
    </source>
</evidence>